<dbReference type="GO" id="GO:0016787">
    <property type="term" value="F:hydrolase activity"/>
    <property type="evidence" value="ECO:0007669"/>
    <property type="project" value="UniProtKB-KW"/>
</dbReference>
<dbReference type="InterPro" id="IPR000587">
    <property type="entry name" value="Creatinase_N"/>
</dbReference>
<dbReference type="SUPFAM" id="SSF55920">
    <property type="entry name" value="Creatinase/aminopeptidase"/>
    <property type="match status" value="1"/>
</dbReference>
<dbReference type="InterPro" id="IPR036005">
    <property type="entry name" value="Creatinase/aminopeptidase-like"/>
</dbReference>
<dbReference type="PROSITE" id="PS00491">
    <property type="entry name" value="PROLINE_PEPTIDASE"/>
    <property type="match status" value="1"/>
</dbReference>
<keyword evidence="8" id="KW-1185">Reference proteome</keyword>
<sequence length="355" mass="39698">MYNERLNNLRKKTKEKNLDAVLLVGDYNRNYITGFTGDESYALITGDKAYFITDSRYAEQGKQQVKGFEILQYSTPLAKYLSNLLEELAVKNLGFEDNVLSYNQYETFKNAFNCELVPLKGMVEELRLIKDSVEIQNIREAAKIADLGFSHMLNYIKLGMTEKQIALELEFFMRKQGASSTSFNTIVASGVRSALPHGVASDKVIEANEIITMDFGCIYNGYCSDMTRTIAIGKPDGKIIDIYNVVLEAQTRALKEIKEGVTGQYLDKIARDYIIDKGYGKYFGHGLGHGVGVEIHEEPRLNPTSTTIMKAGMIITDEPGIYIPDLGGVRIEDLILVTEDGCEVLSKSPKELICL</sequence>
<accession>D9SLE8</accession>
<keyword evidence="3" id="KW-0378">Hydrolase</keyword>
<dbReference type="AlphaFoldDB" id="D9SLE8"/>
<dbReference type="GO" id="GO:0046872">
    <property type="term" value="F:metal ion binding"/>
    <property type="evidence" value="ECO:0007669"/>
    <property type="project" value="UniProtKB-KW"/>
</dbReference>
<dbReference type="InterPro" id="IPR000994">
    <property type="entry name" value="Pept_M24"/>
</dbReference>
<name>D9SLE8_CLOC7</name>
<dbReference type="Proteomes" id="UP000002730">
    <property type="component" value="Chromosome"/>
</dbReference>
<dbReference type="InterPro" id="IPR050659">
    <property type="entry name" value="Peptidase_M24B"/>
</dbReference>
<dbReference type="eggNOG" id="COG0006">
    <property type="taxonomic scope" value="Bacteria"/>
</dbReference>
<dbReference type="Gene3D" id="3.90.230.10">
    <property type="entry name" value="Creatinase/methionine aminopeptidase superfamily"/>
    <property type="match status" value="1"/>
</dbReference>
<reference evidence="7 8" key="1">
    <citation type="submission" date="2010-08" db="EMBL/GenBank/DDBJ databases">
        <title>Complete sequence of Clostridium cellulovorans 743B.</title>
        <authorList>
            <consortium name="US DOE Joint Genome Institute"/>
            <person name="Lucas S."/>
            <person name="Copeland A."/>
            <person name="Lapidus A."/>
            <person name="Cheng J.-F."/>
            <person name="Bruce D."/>
            <person name="Goodwin L."/>
            <person name="Pitluck S."/>
            <person name="Chertkov O."/>
            <person name="Detter J.C."/>
            <person name="Han C."/>
            <person name="Tapia R."/>
            <person name="Land M."/>
            <person name="Hauser L."/>
            <person name="Chang Y.-J."/>
            <person name="Jeffries C."/>
            <person name="Kyrpides N."/>
            <person name="Ivanova N."/>
            <person name="Mikhailova N."/>
            <person name="Hemme C.L."/>
            <person name="Woyke T."/>
        </authorList>
    </citation>
    <scope>NUCLEOTIDE SEQUENCE [LARGE SCALE GENOMIC DNA]</scope>
    <source>
        <strain evidence="8">ATCC 35296 / DSM 3052 / OCM 3 / 743B</strain>
    </source>
</reference>
<evidence type="ECO:0000256" key="3">
    <source>
        <dbReference type="ARBA" id="ARBA00022801"/>
    </source>
</evidence>
<feature type="domain" description="Peptidase M24" evidence="5">
    <location>
        <begin position="137"/>
        <end position="339"/>
    </location>
</feature>
<dbReference type="Pfam" id="PF00557">
    <property type="entry name" value="Peptidase_M24"/>
    <property type="match status" value="1"/>
</dbReference>
<evidence type="ECO:0000313" key="7">
    <source>
        <dbReference type="EMBL" id="ADL51664.1"/>
    </source>
</evidence>
<evidence type="ECO:0000256" key="4">
    <source>
        <dbReference type="RuleBase" id="RU000590"/>
    </source>
</evidence>
<dbReference type="HOGENOM" id="CLU_017266_4_0_9"/>
<evidence type="ECO:0000313" key="8">
    <source>
        <dbReference type="Proteomes" id="UP000002730"/>
    </source>
</evidence>
<dbReference type="FunFam" id="3.90.230.10:FF:000014">
    <property type="entry name" value="Aminopeptidase P family protein"/>
    <property type="match status" value="1"/>
</dbReference>
<dbReference type="KEGG" id="ccb:Clocel_1920"/>
<keyword evidence="2 4" id="KW-0479">Metal-binding</keyword>
<dbReference type="Pfam" id="PF01321">
    <property type="entry name" value="Creatinase_N"/>
    <property type="match status" value="1"/>
</dbReference>
<evidence type="ECO:0000256" key="2">
    <source>
        <dbReference type="ARBA" id="ARBA00022723"/>
    </source>
</evidence>
<dbReference type="Gene3D" id="3.40.350.10">
    <property type="entry name" value="Creatinase/prolidase N-terminal domain"/>
    <property type="match status" value="1"/>
</dbReference>
<dbReference type="InterPro" id="IPR029149">
    <property type="entry name" value="Creatin/AminoP/Spt16_N"/>
</dbReference>
<comment type="similarity">
    <text evidence="1 4">Belongs to the peptidase M24B family.</text>
</comment>
<gene>
    <name evidence="7" type="ordered locus">Clocel_1920</name>
</gene>
<organism evidence="7 8">
    <name type="scientific">Clostridium cellulovorans (strain ATCC 35296 / DSM 3052 / OCM 3 / 743B)</name>
    <dbReference type="NCBI Taxonomy" id="573061"/>
    <lineage>
        <taxon>Bacteria</taxon>
        <taxon>Bacillati</taxon>
        <taxon>Bacillota</taxon>
        <taxon>Clostridia</taxon>
        <taxon>Eubacteriales</taxon>
        <taxon>Clostridiaceae</taxon>
        <taxon>Clostridium</taxon>
    </lineage>
</organism>
<feature type="domain" description="Creatinase N-terminal" evidence="6">
    <location>
        <begin position="5"/>
        <end position="129"/>
    </location>
</feature>
<evidence type="ECO:0000256" key="1">
    <source>
        <dbReference type="ARBA" id="ARBA00008766"/>
    </source>
</evidence>
<proteinExistence type="inferred from homology"/>
<dbReference type="PANTHER" id="PTHR46112:SF3">
    <property type="entry name" value="AMINOPEPTIDASE YPDF"/>
    <property type="match status" value="1"/>
</dbReference>
<dbReference type="EMBL" id="CP002160">
    <property type="protein sequence ID" value="ADL51664.1"/>
    <property type="molecule type" value="Genomic_DNA"/>
</dbReference>
<dbReference type="CDD" id="cd01092">
    <property type="entry name" value="APP-like"/>
    <property type="match status" value="1"/>
</dbReference>
<evidence type="ECO:0000259" key="6">
    <source>
        <dbReference type="Pfam" id="PF01321"/>
    </source>
</evidence>
<protein>
    <submittedName>
        <fullName evidence="7">Peptidase M24</fullName>
    </submittedName>
</protein>
<dbReference type="MEROPS" id="M24.008"/>
<dbReference type="OrthoDB" id="9806388at2"/>
<dbReference type="PANTHER" id="PTHR46112">
    <property type="entry name" value="AMINOPEPTIDASE"/>
    <property type="match status" value="1"/>
</dbReference>
<dbReference type="InterPro" id="IPR001131">
    <property type="entry name" value="Peptidase_M24B_aminopep-P_CS"/>
</dbReference>
<evidence type="ECO:0000259" key="5">
    <source>
        <dbReference type="Pfam" id="PF00557"/>
    </source>
</evidence>
<dbReference type="RefSeq" id="WP_010077118.1">
    <property type="nucleotide sequence ID" value="NC_014393.1"/>
</dbReference>
<dbReference type="STRING" id="573061.Clocel_1920"/>
<dbReference type="SUPFAM" id="SSF53092">
    <property type="entry name" value="Creatinase/prolidase N-terminal domain"/>
    <property type="match status" value="1"/>
</dbReference>